<dbReference type="Pfam" id="PF00643">
    <property type="entry name" value="zf-B_box"/>
    <property type="match status" value="1"/>
</dbReference>
<dbReference type="EMBL" id="OU466862">
    <property type="protein sequence ID" value="CAH2069976.1"/>
    <property type="molecule type" value="Genomic_DNA"/>
</dbReference>
<evidence type="ECO:0000256" key="3">
    <source>
        <dbReference type="ARBA" id="ARBA00022833"/>
    </source>
</evidence>
<feature type="region of interest" description="Disordered" evidence="4">
    <location>
        <begin position="190"/>
        <end position="240"/>
    </location>
</feature>
<feature type="domain" description="B box-type" evidence="5">
    <location>
        <begin position="1"/>
        <end position="47"/>
    </location>
</feature>
<dbReference type="InterPro" id="IPR049808">
    <property type="entry name" value="CONSTANS-like_Bbox1"/>
</dbReference>
<dbReference type="AlphaFoldDB" id="A0AAU9SSK6"/>
<feature type="region of interest" description="Disordered" evidence="4">
    <location>
        <begin position="102"/>
        <end position="159"/>
    </location>
</feature>
<evidence type="ECO:0000259" key="5">
    <source>
        <dbReference type="SMART" id="SM00336"/>
    </source>
</evidence>
<keyword evidence="2" id="KW-0863">Zinc-finger</keyword>
<evidence type="ECO:0000256" key="1">
    <source>
        <dbReference type="ARBA" id="ARBA00022723"/>
    </source>
</evidence>
<organism evidence="6 7">
    <name type="scientific">Thlaspi arvense</name>
    <name type="common">Field penny-cress</name>
    <dbReference type="NCBI Taxonomy" id="13288"/>
    <lineage>
        <taxon>Eukaryota</taxon>
        <taxon>Viridiplantae</taxon>
        <taxon>Streptophyta</taxon>
        <taxon>Embryophyta</taxon>
        <taxon>Tracheophyta</taxon>
        <taxon>Spermatophyta</taxon>
        <taxon>Magnoliopsida</taxon>
        <taxon>eudicotyledons</taxon>
        <taxon>Gunneridae</taxon>
        <taxon>Pentapetalae</taxon>
        <taxon>rosids</taxon>
        <taxon>malvids</taxon>
        <taxon>Brassicales</taxon>
        <taxon>Brassicaceae</taxon>
        <taxon>Thlaspideae</taxon>
        <taxon>Thlaspi</taxon>
    </lineage>
</organism>
<dbReference type="PANTHER" id="PTHR31717:SF60">
    <property type="entry name" value="B-BOX TYPE ZINC FINGER FAMILY PROTEIN"/>
    <property type="match status" value="1"/>
</dbReference>
<reference evidence="6 7" key="1">
    <citation type="submission" date="2022-03" db="EMBL/GenBank/DDBJ databases">
        <authorList>
            <person name="Nunn A."/>
            <person name="Chopra R."/>
            <person name="Nunn A."/>
            <person name="Contreras Garrido A."/>
        </authorList>
    </citation>
    <scope>NUCLEOTIDE SEQUENCE [LARGE SCALE GENOMIC DNA]</scope>
</reference>
<feature type="compositionally biased region" description="Polar residues" evidence="4">
    <location>
        <begin position="207"/>
        <end position="220"/>
    </location>
</feature>
<evidence type="ECO:0000256" key="2">
    <source>
        <dbReference type="ARBA" id="ARBA00022771"/>
    </source>
</evidence>
<dbReference type="SMART" id="SM00336">
    <property type="entry name" value="BBOX"/>
    <property type="match status" value="1"/>
</dbReference>
<keyword evidence="7" id="KW-1185">Reference proteome</keyword>
<keyword evidence="3" id="KW-0862">Zinc</keyword>
<dbReference type="Proteomes" id="UP000836841">
    <property type="component" value="Chromosome 6"/>
</dbReference>
<feature type="compositionally biased region" description="Basic and acidic residues" evidence="4">
    <location>
        <begin position="194"/>
        <end position="206"/>
    </location>
</feature>
<accession>A0AAU9SSK6</accession>
<gene>
    <name evidence="6" type="ORF">TAV2_LOCUS21696</name>
</gene>
<dbReference type="InterPro" id="IPR000315">
    <property type="entry name" value="Znf_B-box"/>
</dbReference>
<evidence type="ECO:0000313" key="6">
    <source>
        <dbReference type="EMBL" id="CAH2069976.1"/>
    </source>
</evidence>
<protein>
    <recommendedName>
        <fullName evidence="5">B box-type domain-containing protein</fullName>
    </recommendedName>
</protein>
<proteinExistence type="predicted"/>
<dbReference type="CDD" id="cd19821">
    <property type="entry name" value="Bbox1_BBX-like"/>
    <property type="match status" value="1"/>
</dbReference>
<dbReference type="PANTHER" id="PTHR31717">
    <property type="entry name" value="ZINC FINGER PROTEIN CONSTANS-LIKE 10"/>
    <property type="match status" value="1"/>
</dbReference>
<feature type="compositionally biased region" description="Basic and acidic residues" evidence="4">
    <location>
        <begin position="102"/>
        <end position="114"/>
    </location>
</feature>
<feature type="compositionally biased region" description="Acidic residues" evidence="4">
    <location>
        <begin position="115"/>
        <end position="143"/>
    </location>
</feature>
<evidence type="ECO:0000313" key="7">
    <source>
        <dbReference type="Proteomes" id="UP000836841"/>
    </source>
</evidence>
<name>A0AAU9SSK6_THLAR</name>
<dbReference type="GO" id="GO:0008270">
    <property type="term" value="F:zinc ion binding"/>
    <property type="evidence" value="ECO:0007669"/>
    <property type="project" value="UniProtKB-KW"/>
</dbReference>
<sequence>MGTKKCELCGGVARMFCESDEASLCWDCDGKVHGANFLVAKHTRCLLCSACQSPTPWKASGLRLGPTVSICESCVARKKNNSVVVAGRNQILTEDLSQEVDGRDFDGDRLRGDDGAESYEDHEEDEESDEDDEDEEEEEEEAENQVVPWDGAAAETSSSSSVSCGEEAFFVDGVLVVKKTRRCLDLNCSDEEESRPLKRLTRDETSSRSTAVMNSKGCDTSSSSSSLKSQTKAVDDSLVA</sequence>
<keyword evidence="1" id="KW-0479">Metal-binding</keyword>
<evidence type="ECO:0000256" key="4">
    <source>
        <dbReference type="SAM" id="MobiDB-lite"/>
    </source>
</evidence>